<keyword evidence="1" id="KW-0812">Transmembrane</keyword>
<keyword evidence="3" id="KW-1185">Reference proteome</keyword>
<feature type="transmembrane region" description="Helical" evidence="1">
    <location>
        <begin position="97"/>
        <end position="120"/>
    </location>
</feature>
<evidence type="ECO:0000256" key="1">
    <source>
        <dbReference type="SAM" id="Phobius"/>
    </source>
</evidence>
<organism evidence="2 3">
    <name type="scientific">Corynebacterium casei LMG S-19264</name>
    <dbReference type="NCBI Taxonomy" id="1285583"/>
    <lineage>
        <taxon>Bacteria</taxon>
        <taxon>Bacillati</taxon>
        <taxon>Actinomycetota</taxon>
        <taxon>Actinomycetes</taxon>
        <taxon>Mycobacteriales</taxon>
        <taxon>Corynebacteriaceae</taxon>
        <taxon>Corynebacterium</taxon>
    </lineage>
</organism>
<keyword evidence="1" id="KW-1133">Transmembrane helix</keyword>
<feature type="transmembrane region" description="Helical" evidence="1">
    <location>
        <begin position="125"/>
        <end position="141"/>
    </location>
</feature>
<dbReference type="SUPFAM" id="SSF55874">
    <property type="entry name" value="ATPase domain of HSP90 chaperone/DNA topoisomerase II/histidine kinase"/>
    <property type="match status" value="1"/>
</dbReference>
<evidence type="ECO:0000313" key="2">
    <source>
        <dbReference type="EMBL" id="AHI20636.1"/>
    </source>
</evidence>
<protein>
    <recommendedName>
        <fullName evidence="4">Signal transduction histidine kinase</fullName>
    </recommendedName>
</protein>
<feature type="transmembrane region" description="Helical" evidence="1">
    <location>
        <begin position="65"/>
        <end position="85"/>
    </location>
</feature>
<proteinExistence type="predicted"/>
<name>A0ABN4CEU6_9CORY</name>
<dbReference type="Gene3D" id="3.30.565.10">
    <property type="entry name" value="Histidine kinase-like ATPase, C-terminal domain"/>
    <property type="match status" value="1"/>
</dbReference>
<reference evidence="3" key="1">
    <citation type="submission" date="2013-02" db="EMBL/GenBank/DDBJ databases">
        <title>The complete genome sequence of Corynebacterium casei LMG S-19264 (=DSM 44701).</title>
        <authorList>
            <person name="Ruckert C."/>
            <person name="Albersmeier A."/>
            <person name="Kalinowski J."/>
        </authorList>
    </citation>
    <scope>NUCLEOTIDE SEQUENCE [LARGE SCALE GENOMIC DNA]</scope>
    <source>
        <strain evidence="3">LMG S-19264</strain>
    </source>
</reference>
<dbReference type="InterPro" id="IPR036890">
    <property type="entry name" value="HATPase_C_sf"/>
</dbReference>
<evidence type="ECO:0000313" key="3">
    <source>
        <dbReference type="Proteomes" id="UP000019226"/>
    </source>
</evidence>
<keyword evidence="1" id="KW-0472">Membrane</keyword>
<dbReference type="EMBL" id="CP004350">
    <property type="protein sequence ID" value="AHI20636.1"/>
    <property type="molecule type" value="Genomic_DNA"/>
</dbReference>
<sequence length="384" mass="42439">MAFVLIIRCIKGLWLLPLMVPRARVGMNSNSKAKIAWGIAAFTTLGVIVEVTFRIDEITWQQASLALAAGGPIPAAVYLPAWYSVVGVSIIQFLSGYYFATVHPVLFFLSWIPVIAILWFRGKNLGALLVTIVLVYINSIAPEVGDWQPDFNSAIFMVVFMGVLLAFFELVLRIENARKEEAERSVQMAISLHTQVAGSLTKVLIELEKSPDYFQSKETRGSLEIEIRNALLSTRQLLEILTKPKGNGQGKVATAEYFSDALDMAVHELEDNGFNVIEQPRERTQVKLKSDLQAVIAAIFAELANNLLKYADVNRPVLLNVISLNSDVQVTFSNFLRAEEFDALKSSGLGLSIIKDMITSIGGQIHSGLESPEQWKTTIIIPLA</sequence>
<dbReference type="Proteomes" id="UP000019226">
    <property type="component" value="Chromosome"/>
</dbReference>
<accession>A0ABN4CEU6</accession>
<feature type="transmembrane region" description="Helical" evidence="1">
    <location>
        <begin position="35"/>
        <end position="53"/>
    </location>
</feature>
<feature type="transmembrane region" description="Helical" evidence="1">
    <location>
        <begin position="153"/>
        <end position="172"/>
    </location>
</feature>
<evidence type="ECO:0008006" key="4">
    <source>
        <dbReference type="Google" id="ProtNLM"/>
    </source>
</evidence>
<gene>
    <name evidence="2" type="ORF">CCASEI_10405</name>
</gene>